<gene>
    <name evidence="1" type="ORF">ROLI_030300</name>
</gene>
<keyword evidence="2" id="KW-1185">Reference proteome</keyword>
<name>A0ABZ2BWV3_9RHOB</name>
<dbReference type="EMBL" id="CP143423">
    <property type="protein sequence ID" value="WVX49935.1"/>
    <property type="molecule type" value="Genomic_DNA"/>
</dbReference>
<evidence type="ECO:0000313" key="1">
    <source>
        <dbReference type="EMBL" id="WVX49935.1"/>
    </source>
</evidence>
<dbReference type="Proteomes" id="UP001318682">
    <property type="component" value="Chromosome"/>
</dbReference>
<reference evidence="1 2" key="1">
    <citation type="submission" date="2015-07" db="EMBL/GenBank/DDBJ databases">
        <authorList>
            <person name="Voget S."/>
            <person name="Dogs M."/>
            <person name="Brinkhoff T.H."/>
            <person name="Daniel R."/>
        </authorList>
    </citation>
    <scope>NUCLEOTIDE SEQUENCE [LARGE SCALE GENOMIC DNA]</scope>
    <source>
        <strain evidence="1 2">B14</strain>
    </source>
</reference>
<reference evidence="2" key="2">
    <citation type="submission" date="2024-01" db="EMBL/GenBank/DDBJ databases">
        <title>Roseobacter fucihabitans sp. nov., isolated from the brown alga Fucus spiralis.</title>
        <authorList>
            <person name="Hahnke S."/>
            <person name="Berger M."/>
            <person name="Schlingloff A."/>
            <person name="Athale I."/>
            <person name="Neumann-Schaal M."/>
            <person name="Adenaya A."/>
            <person name="Poehlein A."/>
            <person name="Daniel R."/>
            <person name="Pertersen J."/>
            <person name="Brinkhoff T."/>
        </authorList>
    </citation>
    <scope>NUCLEOTIDE SEQUENCE [LARGE SCALE GENOMIC DNA]</scope>
    <source>
        <strain evidence="2">B14</strain>
    </source>
</reference>
<sequence length="37" mass="3974">MLIVENAYVRKQTLGHDAAFVTLGSQFEFAAICTNGG</sequence>
<evidence type="ECO:0000313" key="2">
    <source>
        <dbReference type="Proteomes" id="UP001318682"/>
    </source>
</evidence>
<accession>A0ABZ2BWV3</accession>
<organism evidence="1 2">
    <name type="scientific">Roseobacter fucihabitans</name>
    <dbReference type="NCBI Taxonomy" id="1537242"/>
    <lineage>
        <taxon>Bacteria</taxon>
        <taxon>Pseudomonadati</taxon>
        <taxon>Pseudomonadota</taxon>
        <taxon>Alphaproteobacteria</taxon>
        <taxon>Rhodobacterales</taxon>
        <taxon>Roseobacteraceae</taxon>
        <taxon>Roseobacter</taxon>
    </lineage>
</organism>
<protein>
    <submittedName>
        <fullName evidence="1">Uncharacterized protein</fullName>
    </submittedName>
</protein>
<proteinExistence type="predicted"/>